<protein>
    <submittedName>
        <fullName evidence="6">Glucose-6-phosphate 1-dehydrogenase 4, chloroplastic-like</fullName>
    </submittedName>
</protein>
<evidence type="ECO:0000313" key="5">
    <source>
        <dbReference type="Proteomes" id="UP000515121"/>
    </source>
</evidence>
<dbReference type="AlphaFoldDB" id="A0A6P5YZY0"/>
<dbReference type="InterPro" id="IPR036291">
    <property type="entry name" value="NAD(P)-bd_dom_sf"/>
</dbReference>
<dbReference type="InterPro" id="IPR001282">
    <property type="entry name" value="G6P_DH"/>
</dbReference>
<dbReference type="OrthoDB" id="60984at2759"/>
<dbReference type="Proteomes" id="UP000515121">
    <property type="component" value="Unplaced"/>
</dbReference>
<feature type="domain" description="Glucose-6-phosphate dehydrogenase NAD-binding" evidence="4">
    <location>
        <begin position="7"/>
        <end position="86"/>
    </location>
</feature>
<dbReference type="SUPFAM" id="SSF51735">
    <property type="entry name" value="NAD(P)-binding Rossmann-fold domains"/>
    <property type="match status" value="1"/>
</dbReference>
<evidence type="ECO:0000256" key="1">
    <source>
        <dbReference type="ARBA" id="ARBA00022526"/>
    </source>
</evidence>
<dbReference type="Gene3D" id="3.30.360.10">
    <property type="entry name" value="Dihydrodipicolinate Reductase, domain 2"/>
    <property type="match status" value="1"/>
</dbReference>
<dbReference type="Pfam" id="PF00479">
    <property type="entry name" value="G6PD_N"/>
    <property type="match status" value="1"/>
</dbReference>
<reference evidence="6" key="1">
    <citation type="submission" date="2025-08" db="UniProtKB">
        <authorList>
            <consortium name="RefSeq"/>
        </authorList>
    </citation>
    <scope>IDENTIFICATION</scope>
    <source>
        <tissue evidence="6">Fruit stalk</tissue>
    </source>
</reference>
<dbReference type="GO" id="GO:0016614">
    <property type="term" value="F:oxidoreductase activity, acting on CH-OH group of donors"/>
    <property type="evidence" value="ECO:0007669"/>
    <property type="project" value="InterPro"/>
</dbReference>
<name>A0A6P5YZY0_DURZI</name>
<keyword evidence="5" id="KW-1185">Reference proteome</keyword>
<dbReference type="RefSeq" id="XP_022746098.1">
    <property type="nucleotide sequence ID" value="XM_022890363.1"/>
</dbReference>
<dbReference type="PRINTS" id="PR00079">
    <property type="entry name" value="G6PDHDRGNASE"/>
</dbReference>
<dbReference type="KEGG" id="dzi:111296202"/>
<proteinExistence type="predicted"/>
<keyword evidence="3" id="KW-0119">Carbohydrate metabolism</keyword>
<dbReference type="SUPFAM" id="SSF55347">
    <property type="entry name" value="Glyceraldehyde-3-phosphate dehydrogenase-like, C-terminal domain"/>
    <property type="match status" value="1"/>
</dbReference>
<evidence type="ECO:0000256" key="2">
    <source>
        <dbReference type="ARBA" id="ARBA00022857"/>
    </source>
</evidence>
<gene>
    <name evidence="6" type="primary">LOC111296202</name>
</gene>
<keyword evidence="2" id="KW-0521">NADP</keyword>
<keyword evidence="1" id="KW-0313">Glucose metabolism</keyword>
<dbReference type="GO" id="GO:0050661">
    <property type="term" value="F:NADP binding"/>
    <property type="evidence" value="ECO:0007669"/>
    <property type="project" value="InterPro"/>
</dbReference>
<dbReference type="PANTHER" id="PTHR23429:SF4">
    <property type="entry name" value="INACTIVE GLUCOSE-6-PHOSPHATE 1-DEHYDROGENASE 4, CHLOROPLASTIC"/>
    <property type="match status" value="1"/>
</dbReference>
<evidence type="ECO:0000256" key="3">
    <source>
        <dbReference type="ARBA" id="ARBA00023277"/>
    </source>
</evidence>
<dbReference type="Gene3D" id="3.40.50.720">
    <property type="entry name" value="NAD(P)-binding Rossmann-like Domain"/>
    <property type="match status" value="1"/>
</dbReference>
<dbReference type="GeneID" id="111296202"/>
<dbReference type="InterPro" id="IPR022674">
    <property type="entry name" value="G6P_DH_NAD-bd"/>
</dbReference>
<accession>A0A6P5YZY0</accession>
<evidence type="ECO:0000313" key="6">
    <source>
        <dbReference type="RefSeq" id="XP_022746098.1"/>
    </source>
</evidence>
<organism evidence="5 6">
    <name type="scientific">Durio zibethinus</name>
    <name type="common">Durian</name>
    <dbReference type="NCBI Taxonomy" id="66656"/>
    <lineage>
        <taxon>Eukaryota</taxon>
        <taxon>Viridiplantae</taxon>
        <taxon>Streptophyta</taxon>
        <taxon>Embryophyta</taxon>
        <taxon>Tracheophyta</taxon>
        <taxon>Spermatophyta</taxon>
        <taxon>Magnoliopsida</taxon>
        <taxon>eudicotyledons</taxon>
        <taxon>Gunneridae</taxon>
        <taxon>Pentapetalae</taxon>
        <taxon>rosids</taxon>
        <taxon>malvids</taxon>
        <taxon>Malvales</taxon>
        <taxon>Malvaceae</taxon>
        <taxon>Helicteroideae</taxon>
        <taxon>Durio</taxon>
    </lineage>
</organism>
<evidence type="ECO:0000259" key="4">
    <source>
        <dbReference type="Pfam" id="PF00479"/>
    </source>
</evidence>
<dbReference type="GO" id="GO:0006006">
    <property type="term" value="P:glucose metabolic process"/>
    <property type="evidence" value="ECO:0007669"/>
    <property type="project" value="UniProtKB-KW"/>
</dbReference>
<dbReference type="PANTHER" id="PTHR23429">
    <property type="entry name" value="GLUCOSE-6-PHOSPHATE 1-DEHYDROGENASE G6PD"/>
    <property type="match status" value="1"/>
</dbReference>
<sequence>MEQIEGRYRANRIFYLSVPQEAFLDVAFSIADNAKTKKSWNRIIIEKPFGFDAFSSQWVKKSLISKFEAKQIYRIDHRLGRNLIENLTVLRFPNLVFERLWSRTYIRNVQESELRTKDQIGLQLTFF</sequence>